<protein>
    <submittedName>
        <fullName evidence="2">PA2169 family four-helix-bundle protein</fullName>
    </submittedName>
</protein>
<dbReference type="SUPFAM" id="SSF47240">
    <property type="entry name" value="Ferritin-like"/>
    <property type="match status" value="1"/>
</dbReference>
<accession>A0ABT0RDT9</accession>
<keyword evidence="3" id="KW-1185">Reference proteome</keyword>
<evidence type="ECO:0000313" key="3">
    <source>
        <dbReference type="Proteomes" id="UP001165343"/>
    </source>
</evidence>
<gene>
    <name evidence="2" type="ORF">LZ519_03765</name>
</gene>
<dbReference type="InterPro" id="IPR012347">
    <property type="entry name" value="Ferritin-like"/>
</dbReference>
<sequence length="151" mass="17029">MDNDAQVGVLETLTTTLIDSVNGYQEAAENSENPRFQELFREHAGERRQVVESLRSEIRRLGGNPPDDGSFMGKTHQTWLDLKAAVTGRDDERVINSVEAGEDYLKEKFETALGSGDLSHEVRQVVEQAYQSVRSGHDQISRIKHRMEAQD</sequence>
<proteinExistence type="predicted"/>
<dbReference type="InterPro" id="IPR016920">
    <property type="entry name" value="UCP029477"/>
</dbReference>
<reference evidence="2" key="1">
    <citation type="submission" date="2022-05" db="EMBL/GenBank/DDBJ databases">
        <authorList>
            <person name="Jo J.-H."/>
            <person name="Im W.-T."/>
        </authorList>
    </citation>
    <scope>NUCLEOTIDE SEQUENCE</scope>
    <source>
        <strain evidence="2">RG327</strain>
    </source>
</reference>
<dbReference type="InterPro" id="IPR011971">
    <property type="entry name" value="CHP02284"/>
</dbReference>
<evidence type="ECO:0000259" key="1">
    <source>
        <dbReference type="Pfam" id="PF09537"/>
    </source>
</evidence>
<dbReference type="Gene3D" id="1.20.1260.10">
    <property type="match status" value="1"/>
</dbReference>
<dbReference type="EMBL" id="JAMGBC010000001">
    <property type="protein sequence ID" value="MCL6678434.1"/>
    <property type="molecule type" value="Genomic_DNA"/>
</dbReference>
<organism evidence="2 3">
    <name type="scientific">Sphingomonas anseongensis</name>
    <dbReference type="NCBI Taxonomy" id="2908207"/>
    <lineage>
        <taxon>Bacteria</taxon>
        <taxon>Pseudomonadati</taxon>
        <taxon>Pseudomonadota</taxon>
        <taxon>Alphaproteobacteria</taxon>
        <taxon>Sphingomonadales</taxon>
        <taxon>Sphingomonadaceae</taxon>
        <taxon>Sphingomonas</taxon>
    </lineage>
</organism>
<comment type="caution">
    <text evidence="2">The sequence shown here is derived from an EMBL/GenBank/DDBJ whole genome shotgun (WGS) entry which is preliminary data.</text>
</comment>
<dbReference type="InterPro" id="IPR009078">
    <property type="entry name" value="Ferritin-like_SF"/>
</dbReference>
<dbReference type="PIRSF" id="PIRSF029477">
    <property type="entry name" value="UCP029477"/>
    <property type="match status" value="1"/>
</dbReference>
<name>A0ABT0RDT9_9SPHN</name>
<dbReference type="NCBIfam" id="TIGR02284">
    <property type="entry name" value="PA2169 family four-helix-bundle protein"/>
    <property type="match status" value="1"/>
</dbReference>
<dbReference type="Proteomes" id="UP001165343">
    <property type="component" value="Unassembled WGS sequence"/>
</dbReference>
<dbReference type="InterPro" id="IPR019052">
    <property type="entry name" value="DUF2383"/>
</dbReference>
<dbReference type="RefSeq" id="WP_249867386.1">
    <property type="nucleotide sequence ID" value="NZ_JAMGBC010000001.1"/>
</dbReference>
<evidence type="ECO:0000313" key="2">
    <source>
        <dbReference type="EMBL" id="MCL6678434.1"/>
    </source>
</evidence>
<dbReference type="Pfam" id="PF09537">
    <property type="entry name" value="DUF2383"/>
    <property type="match status" value="1"/>
</dbReference>
<feature type="domain" description="DUF2383" evidence="1">
    <location>
        <begin position="9"/>
        <end position="113"/>
    </location>
</feature>